<keyword evidence="15" id="KW-1185">Reference proteome</keyword>
<evidence type="ECO:0000256" key="1">
    <source>
        <dbReference type="ARBA" id="ARBA00003555"/>
    </source>
</evidence>
<evidence type="ECO:0000256" key="12">
    <source>
        <dbReference type="ARBA" id="ARBA00049020"/>
    </source>
</evidence>
<dbReference type="InterPro" id="IPR050765">
    <property type="entry name" value="Riboflavin_Biosynth_HTPR"/>
</dbReference>
<comment type="similarity">
    <text evidence="3">Belongs to the HTP reductase family.</text>
</comment>
<evidence type="ECO:0000256" key="8">
    <source>
        <dbReference type="ARBA" id="ARBA00023002"/>
    </source>
</evidence>
<organism evidence="14 15">
    <name type="scientific">Mortierella isabellina</name>
    <name type="common">Filamentous fungus</name>
    <name type="synonym">Umbelopsis isabellina</name>
    <dbReference type="NCBI Taxonomy" id="91625"/>
    <lineage>
        <taxon>Eukaryota</taxon>
        <taxon>Fungi</taxon>
        <taxon>Fungi incertae sedis</taxon>
        <taxon>Mucoromycota</taxon>
        <taxon>Mucoromycotina</taxon>
        <taxon>Umbelopsidomycetes</taxon>
        <taxon>Umbelopsidales</taxon>
        <taxon>Umbelopsidaceae</taxon>
        <taxon>Umbelopsis</taxon>
    </lineage>
</organism>
<comment type="function">
    <text evidence="1">Catalyzes an early step in riboflavin biosynthesis, the NADPH-dependent reduction of the ribose side chain of 2,5-diamino-6-ribosylamino-4(3H)-pyrimidinone 5'-phosphate, yielding 2,5-diamino-6-ribitylamino-4(3H)-pyrimidinone 5'-phosphate.</text>
</comment>
<evidence type="ECO:0000256" key="5">
    <source>
        <dbReference type="ARBA" id="ARBA00015035"/>
    </source>
</evidence>
<evidence type="ECO:0000256" key="10">
    <source>
        <dbReference type="ARBA" id="ARBA00031630"/>
    </source>
</evidence>
<protein>
    <recommendedName>
        <fullName evidence="5">2,5-diamino-6-ribosylamino-4(3H)-pyrimidinone 5'-phosphate reductase</fullName>
        <ecNumber evidence="4">1.1.1.302</ecNumber>
    </recommendedName>
    <alternativeName>
        <fullName evidence="10">2,5-diamino-6-(5-phospho-D-ribosylamino)pyrimidin-4(3H)-one reductase</fullName>
    </alternativeName>
    <alternativeName>
        <fullName evidence="9">2,5-diamino-6-ribitylamino-4(3H)-pyrimidinone 5'-phosphate synthase</fullName>
    </alternativeName>
</protein>
<evidence type="ECO:0000256" key="2">
    <source>
        <dbReference type="ARBA" id="ARBA00005104"/>
    </source>
</evidence>
<dbReference type="EC" id="1.1.1.302" evidence="4"/>
<sequence length="251" mass="27998">MTDTAWSFLQPLYANLPNDRVHVTLTYAQSLDGRIAGPQGKQIRLSSKESMTMTHTLRLHMDCILIGIDTLMNDGPRLTGEDNAREEYVGRDNLVKYTQPYPIILDTNLRCTVDVSLIRHAATKATVLPIIFTTVDRNDEEHNGRWCELENAGAKIYSVNRDANGHVSLSAVLDKLKDLKMRHIMIEGGAKIIQSCLKLHDLLDVVIVTIAPTYIGNGISILPENSVEAIAPLDNIRYQQFGRDMVMAATI</sequence>
<dbReference type="OrthoDB" id="5432at2759"/>
<dbReference type="GO" id="GO:0008703">
    <property type="term" value="F:5-amino-6-(5-phosphoribosylamino)uracil reductase activity"/>
    <property type="evidence" value="ECO:0007669"/>
    <property type="project" value="InterPro"/>
</dbReference>
<comment type="catalytic activity">
    <reaction evidence="11">
        <text>2,5-diamino-6-(1-D-ribitylamino)pyrimidin-4(3H)-one 5'-phosphate + NAD(+) = 2,5-diamino-6-(1-D-ribosylamino)pyrimidin-4(3H)-one 5'-phosphate + NADH + H(+)</text>
        <dbReference type="Rhea" id="RHEA:27274"/>
        <dbReference type="ChEBI" id="CHEBI:15378"/>
        <dbReference type="ChEBI" id="CHEBI:57540"/>
        <dbReference type="ChEBI" id="CHEBI:57945"/>
        <dbReference type="ChEBI" id="CHEBI:58890"/>
        <dbReference type="ChEBI" id="CHEBI:59545"/>
        <dbReference type="EC" id="1.1.1.302"/>
    </reaction>
</comment>
<evidence type="ECO:0000256" key="6">
    <source>
        <dbReference type="ARBA" id="ARBA00022619"/>
    </source>
</evidence>
<proteinExistence type="inferred from homology"/>
<dbReference type="EMBL" id="JAEPQZ010000017">
    <property type="protein sequence ID" value="KAG2172437.1"/>
    <property type="molecule type" value="Genomic_DNA"/>
</dbReference>
<comment type="pathway">
    <text evidence="2">Cofactor biosynthesis; riboflavin biosynthesis.</text>
</comment>
<feature type="domain" description="Bacterial bifunctional deaminase-reductase C-terminal" evidence="13">
    <location>
        <begin position="22"/>
        <end position="246"/>
    </location>
</feature>
<evidence type="ECO:0000256" key="4">
    <source>
        <dbReference type="ARBA" id="ARBA00012851"/>
    </source>
</evidence>
<evidence type="ECO:0000256" key="11">
    <source>
        <dbReference type="ARBA" id="ARBA00047550"/>
    </source>
</evidence>
<dbReference type="Gene3D" id="3.40.430.10">
    <property type="entry name" value="Dihydrofolate Reductase, subunit A"/>
    <property type="match status" value="1"/>
</dbReference>
<keyword evidence="6" id="KW-0686">Riboflavin biosynthesis</keyword>
<keyword evidence="7" id="KW-0521">NADP</keyword>
<dbReference type="Pfam" id="PF01872">
    <property type="entry name" value="RibD_C"/>
    <property type="match status" value="1"/>
</dbReference>
<reference evidence="14" key="1">
    <citation type="submission" date="2020-12" db="EMBL/GenBank/DDBJ databases">
        <title>Metabolic potential, ecology and presence of endohyphal bacteria is reflected in genomic diversity of Mucoromycotina.</title>
        <authorList>
            <person name="Muszewska A."/>
            <person name="Okrasinska A."/>
            <person name="Steczkiewicz K."/>
            <person name="Drgas O."/>
            <person name="Orlowska M."/>
            <person name="Perlinska-Lenart U."/>
            <person name="Aleksandrzak-Piekarczyk T."/>
            <person name="Szatraj K."/>
            <person name="Zielenkiewicz U."/>
            <person name="Pilsyk S."/>
            <person name="Malc E."/>
            <person name="Mieczkowski P."/>
            <person name="Kruszewska J.S."/>
            <person name="Biernat P."/>
            <person name="Pawlowska J."/>
        </authorList>
    </citation>
    <scope>NUCLEOTIDE SEQUENCE</scope>
    <source>
        <strain evidence="14">WA0000067209</strain>
    </source>
</reference>
<comment type="caution">
    <text evidence="14">The sequence shown here is derived from an EMBL/GenBank/DDBJ whole genome shotgun (WGS) entry which is preliminary data.</text>
</comment>
<evidence type="ECO:0000256" key="3">
    <source>
        <dbReference type="ARBA" id="ARBA00009723"/>
    </source>
</evidence>
<dbReference type="InterPro" id="IPR024072">
    <property type="entry name" value="DHFR-like_dom_sf"/>
</dbReference>
<dbReference type="PANTHER" id="PTHR38011">
    <property type="entry name" value="DIHYDROFOLATE REDUCTASE FAMILY PROTEIN (AFU_ORTHOLOGUE AFUA_8G06820)"/>
    <property type="match status" value="1"/>
</dbReference>
<gene>
    <name evidence="14" type="ORF">INT43_004979</name>
</gene>
<evidence type="ECO:0000256" key="7">
    <source>
        <dbReference type="ARBA" id="ARBA00022857"/>
    </source>
</evidence>
<accession>A0A8H7PEF8</accession>
<evidence type="ECO:0000256" key="9">
    <source>
        <dbReference type="ARBA" id="ARBA00030073"/>
    </source>
</evidence>
<evidence type="ECO:0000259" key="13">
    <source>
        <dbReference type="Pfam" id="PF01872"/>
    </source>
</evidence>
<name>A0A8H7PEF8_MORIS</name>
<dbReference type="InterPro" id="IPR002734">
    <property type="entry name" value="RibDG_C"/>
</dbReference>
<dbReference type="GO" id="GO:0009231">
    <property type="term" value="P:riboflavin biosynthetic process"/>
    <property type="evidence" value="ECO:0007669"/>
    <property type="project" value="UniProtKB-KW"/>
</dbReference>
<evidence type="ECO:0000313" key="14">
    <source>
        <dbReference type="EMBL" id="KAG2172437.1"/>
    </source>
</evidence>
<dbReference type="AlphaFoldDB" id="A0A8H7PEF8"/>
<dbReference type="SUPFAM" id="SSF53597">
    <property type="entry name" value="Dihydrofolate reductase-like"/>
    <property type="match status" value="1"/>
</dbReference>
<dbReference type="Proteomes" id="UP000654370">
    <property type="component" value="Unassembled WGS sequence"/>
</dbReference>
<keyword evidence="8" id="KW-0560">Oxidoreductase</keyword>
<comment type="catalytic activity">
    <reaction evidence="12">
        <text>2,5-diamino-6-(1-D-ribitylamino)pyrimidin-4(3H)-one 5'-phosphate + NADP(+) = 2,5-diamino-6-(1-D-ribosylamino)pyrimidin-4(3H)-one 5'-phosphate + NADPH + H(+)</text>
        <dbReference type="Rhea" id="RHEA:27278"/>
        <dbReference type="ChEBI" id="CHEBI:15378"/>
        <dbReference type="ChEBI" id="CHEBI:57783"/>
        <dbReference type="ChEBI" id="CHEBI:58349"/>
        <dbReference type="ChEBI" id="CHEBI:58890"/>
        <dbReference type="ChEBI" id="CHEBI:59545"/>
        <dbReference type="EC" id="1.1.1.302"/>
    </reaction>
</comment>
<evidence type="ECO:0000313" key="15">
    <source>
        <dbReference type="Proteomes" id="UP000654370"/>
    </source>
</evidence>
<dbReference type="PANTHER" id="PTHR38011:SF7">
    <property type="entry name" value="2,5-DIAMINO-6-RIBOSYLAMINO-4(3H)-PYRIMIDINONE 5'-PHOSPHATE REDUCTASE"/>
    <property type="match status" value="1"/>
</dbReference>